<dbReference type="AlphaFoldDB" id="A0AA38ZKZ4"/>
<protein>
    <submittedName>
        <fullName evidence="1">Uncharacterized protein</fullName>
    </submittedName>
</protein>
<evidence type="ECO:0000313" key="1">
    <source>
        <dbReference type="EMBL" id="KAJ9690784.1"/>
    </source>
</evidence>
<sequence length="74" mass="8381">MYIAWFPLSSSASSGTFLSRILSIRGITCLLDGLLKIKDARGNIPMETEVLQEILDSVKTIKCDRIFKIFSWEL</sequence>
<keyword evidence="2" id="KW-1185">Reference proteome</keyword>
<gene>
    <name evidence="1" type="ORF">PVL29_013109</name>
</gene>
<accession>A0AA38ZKZ4</accession>
<name>A0AA38ZKZ4_VITRO</name>
<comment type="caution">
    <text evidence="1">The sequence shown here is derived from an EMBL/GenBank/DDBJ whole genome shotgun (WGS) entry which is preliminary data.</text>
</comment>
<evidence type="ECO:0000313" key="2">
    <source>
        <dbReference type="Proteomes" id="UP001168098"/>
    </source>
</evidence>
<reference evidence="1 2" key="1">
    <citation type="journal article" date="2023" name="BMC Biotechnol.">
        <title>Vitis rotundifolia cv Carlos genome sequencing.</title>
        <authorList>
            <person name="Huff M."/>
            <person name="Hulse-Kemp A."/>
            <person name="Scheffler B."/>
            <person name="Youngblood R."/>
            <person name="Simpson S."/>
            <person name="Babiker E."/>
            <person name="Staton M."/>
        </authorList>
    </citation>
    <scope>NUCLEOTIDE SEQUENCE [LARGE SCALE GENOMIC DNA]</scope>
    <source>
        <tissue evidence="1">Leaf</tissue>
    </source>
</reference>
<proteinExistence type="predicted"/>
<organism evidence="1 2">
    <name type="scientific">Vitis rotundifolia</name>
    <name type="common">Muscadine grape</name>
    <dbReference type="NCBI Taxonomy" id="103349"/>
    <lineage>
        <taxon>Eukaryota</taxon>
        <taxon>Viridiplantae</taxon>
        <taxon>Streptophyta</taxon>
        <taxon>Embryophyta</taxon>
        <taxon>Tracheophyta</taxon>
        <taxon>Spermatophyta</taxon>
        <taxon>Magnoliopsida</taxon>
        <taxon>eudicotyledons</taxon>
        <taxon>Gunneridae</taxon>
        <taxon>Pentapetalae</taxon>
        <taxon>rosids</taxon>
        <taxon>Vitales</taxon>
        <taxon>Vitaceae</taxon>
        <taxon>Viteae</taxon>
        <taxon>Vitis</taxon>
    </lineage>
</organism>
<dbReference type="EMBL" id="JARBHA010000010">
    <property type="protein sequence ID" value="KAJ9690784.1"/>
    <property type="molecule type" value="Genomic_DNA"/>
</dbReference>
<dbReference type="Proteomes" id="UP001168098">
    <property type="component" value="Unassembled WGS sequence"/>
</dbReference>